<gene>
    <name evidence="1" type="ORF">ACFYXQ_23205</name>
</gene>
<protein>
    <submittedName>
        <fullName evidence="1">SRPBCC family protein</fullName>
    </submittedName>
</protein>
<name>A0ABW6S694_9NOCA</name>
<reference evidence="1 2" key="1">
    <citation type="submission" date="2024-10" db="EMBL/GenBank/DDBJ databases">
        <title>The Natural Products Discovery Center: Release of the First 8490 Sequenced Strains for Exploring Actinobacteria Biosynthetic Diversity.</title>
        <authorList>
            <person name="Kalkreuter E."/>
            <person name="Kautsar S.A."/>
            <person name="Yang D."/>
            <person name="Bader C.D."/>
            <person name="Teijaro C.N."/>
            <person name="Fluegel L."/>
            <person name="Davis C.M."/>
            <person name="Simpson J.R."/>
            <person name="Lauterbach L."/>
            <person name="Steele A.D."/>
            <person name="Gui C."/>
            <person name="Meng S."/>
            <person name="Li G."/>
            <person name="Viehrig K."/>
            <person name="Ye F."/>
            <person name="Su P."/>
            <person name="Kiefer A.F."/>
            <person name="Nichols A."/>
            <person name="Cepeda A.J."/>
            <person name="Yan W."/>
            <person name="Fan B."/>
            <person name="Jiang Y."/>
            <person name="Adhikari A."/>
            <person name="Zheng C.-J."/>
            <person name="Schuster L."/>
            <person name="Cowan T.M."/>
            <person name="Smanski M.J."/>
            <person name="Chevrette M.G."/>
            <person name="De Carvalho L.P.S."/>
            <person name="Shen B."/>
        </authorList>
    </citation>
    <scope>NUCLEOTIDE SEQUENCE [LARGE SCALE GENOMIC DNA]</scope>
    <source>
        <strain evidence="1 2">NPDC002593</strain>
    </source>
</reference>
<dbReference type="SUPFAM" id="SSF55961">
    <property type="entry name" value="Bet v1-like"/>
    <property type="match status" value="1"/>
</dbReference>
<organism evidence="1 2">
    <name type="scientific">Nocardia jiangxiensis</name>
    <dbReference type="NCBI Taxonomy" id="282685"/>
    <lineage>
        <taxon>Bacteria</taxon>
        <taxon>Bacillati</taxon>
        <taxon>Actinomycetota</taxon>
        <taxon>Actinomycetes</taxon>
        <taxon>Mycobacteriales</taxon>
        <taxon>Nocardiaceae</taxon>
        <taxon>Nocardia</taxon>
    </lineage>
</organism>
<comment type="caution">
    <text evidence="1">The sequence shown here is derived from an EMBL/GenBank/DDBJ whole genome shotgun (WGS) entry which is preliminary data.</text>
</comment>
<sequence>MAVLNIHTRRIPVPAAQAGALLDTLAGPHDALWPGDSWPPLVLDRPLSVGASGGHGVVRYTVQGYQPGRWLNCRFDSVFGSTDVEGCHEFLILDADGETLLVHQLAARGGGRFRLLWPLAVRWLHDALIEDLLDRAEFELTGSVRTPARWNRYVRLLRAALGRTGTRAPRVAAHAV</sequence>
<accession>A0ABW6S694</accession>
<dbReference type="EMBL" id="JBIAQY010000008">
    <property type="protein sequence ID" value="MFF3570694.1"/>
    <property type="molecule type" value="Genomic_DNA"/>
</dbReference>
<dbReference type="RefSeq" id="WP_387404906.1">
    <property type="nucleotide sequence ID" value="NZ_JBIAQY010000008.1"/>
</dbReference>
<dbReference type="Proteomes" id="UP001601992">
    <property type="component" value="Unassembled WGS sequence"/>
</dbReference>
<proteinExistence type="predicted"/>
<evidence type="ECO:0000313" key="1">
    <source>
        <dbReference type="EMBL" id="MFF3570694.1"/>
    </source>
</evidence>
<evidence type="ECO:0000313" key="2">
    <source>
        <dbReference type="Proteomes" id="UP001601992"/>
    </source>
</evidence>
<keyword evidence="2" id="KW-1185">Reference proteome</keyword>